<geneLocation type="plasmid" evidence="1">
    <name>unnamed</name>
</geneLocation>
<organism evidence="1 2">
    <name type="scientific">Shigella dysenteriae WRSd3</name>
    <dbReference type="NCBI Taxonomy" id="1401327"/>
    <lineage>
        <taxon>Bacteria</taxon>
        <taxon>Pseudomonadati</taxon>
        <taxon>Pseudomonadota</taxon>
        <taxon>Gammaproteobacteria</taxon>
        <taxon>Enterobacterales</taxon>
        <taxon>Enterobacteriaceae</taxon>
        <taxon>Shigella</taxon>
    </lineage>
</organism>
<dbReference type="AlphaFoldDB" id="A0A090N9J8"/>
<gene>
    <name evidence="1" type="ORF">WRSd3_p00213</name>
</gene>
<proteinExistence type="predicted"/>
<keyword evidence="1" id="KW-0614">Plasmid</keyword>
<name>A0A090N9J8_SHIDY</name>
<dbReference type="Proteomes" id="UP000017944">
    <property type="component" value="Unassembled WGS sequence"/>
</dbReference>
<dbReference type="EMBL" id="AXUT01000778">
    <property type="protein sequence ID" value="ESU76061.1"/>
    <property type="molecule type" value="Genomic_DNA"/>
</dbReference>
<sequence>MVKQLDKVLKVKDKYQRSIKLIEAHILTLKKKLFVSRCGGIR</sequence>
<comment type="caution">
    <text evidence="1">The sequence shown here is derived from an EMBL/GenBank/DDBJ whole genome shotgun (WGS) entry which is preliminary data.</text>
</comment>
<accession>A0A090N9J8</accession>
<evidence type="ECO:0000313" key="2">
    <source>
        <dbReference type="Proteomes" id="UP000017944"/>
    </source>
</evidence>
<reference evidence="1 2" key="1">
    <citation type="submission" date="2013-10" db="EMBL/GenBank/DDBJ databases">
        <title>Draft genomes and the virulence plasmids of Sd1617 vaccine constructs: WRSd3 and WRSd5.</title>
        <authorList>
            <person name="Aksomboon Vongsawan A."/>
            <person name="Venkatesan M.M."/>
            <person name="Vaisvil B."/>
            <person name="Emel G."/>
            <person name="Kepatral V."/>
            <person name="Sethabutr O."/>
            <person name="Serichantalergs O."/>
            <person name="Mason C."/>
        </authorList>
    </citation>
    <scope>NUCLEOTIDE SEQUENCE [LARGE SCALE GENOMIC DNA]</scope>
    <source>
        <strain evidence="1 2">WRSd3</strain>
        <plasmid evidence="1">unnamed</plasmid>
    </source>
</reference>
<protein>
    <submittedName>
        <fullName evidence="1">Uncharacterized protein</fullName>
    </submittedName>
</protein>
<evidence type="ECO:0000313" key="1">
    <source>
        <dbReference type="EMBL" id="ESU76061.1"/>
    </source>
</evidence>